<evidence type="ECO:0000256" key="1">
    <source>
        <dbReference type="ARBA" id="ARBA00022649"/>
    </source>
</evidence>
<sequence length="109" mass="12067">MTGRINFTPEAERQLNELDDWITKAASTDIAQRFVSAVLDHVNGILVFPFAGRAGDDVRAGMRVTTYKKRTIVAYEVDESPGDLVVNILGVFHGGQNWETAFAEEQVDP</sequence>
<keyword evidence="1" id="KW-1277">Toxin-antitoxin system</keyword>
<reference evidence="2 3" key="1">
    <citation type="submission" date="2024-02" db="EMBL/GenBank/DDBJ databases">
        <title>Janibacter sp. nov., isolated from gut of marine sandworm.</title>
        <authorList>
            <person name="Kim B."/>
            <person name="Jun M.O."/>
            <person name="Shin N.-R."/>
        </authorList>
    </citation>
    <scope>NUCLEOTIDE SEQUENCE [LARGE SCALE GENOMIC DNA]</scope>
    <source>
        <strain evidence="2 3">A1S7</strain>
    </source>
</reference>
<dbReference type="Gene3D" id="3.30.2310.20">
    <property type="entry name" value="RelE-like"/>
    <property type="match status" value="1"/>
</dbReference>
<dbReference type="EMBL" id="CP144913">
    <property type="protein sequence ID" value="WXB75154.1"/>
    <property type="molecule type" value="Genomic_DNA"/>
</dbReference>
<organism evidence="2 3">
    <name type="scientific">Janibacter alittae</name>
    <dbReference type="NCBI Taxonomy" id="3115209"/>
    <lineage>
        <taxon>Bacteria</taxon>
        <taxon>Bacillati</taxon>
        <taxon>Actinomycetota</taxon>
        <taxon>Actinomycetes</taxon>
        <taxon>Micrococcales</taxon>
        <taxon>Intrasporangiaceae</taxon>
        <taxon>Janibacter</taxon>
    </lineage>
</organism>
<dbReference type="InterPro" id="IPR007712">
    <property type="entry name" value="RelE/ParE_toxin"/>
</dbReference>
<dbReference type="Proteomes" id="UP001382727">
    <property type="component" value="Chromosome"/>
</dbReference>
<proteinExistence type="predicted"/>
<evidence type="ECO:0000313" key="2">
    <source>
        <dbReference type="EMBL" id="WXB75154.1"/>
    </source>
</evidence>
<accession>A0ABZ2MDN7</accession>
<name>A0ABZ2MDN7_9MICO</name>
<dbReference type="InterPro" id="IPR035093">
    <property type="entry name" value="RelE/ParE_toxin_dom_sf"/>
</dbReference>
<evidence type="ECO:0000313" key="3">
    <source>
        <dbReference type="Proteomes" id="UP001382727"/>
    </source>
</evidence>
<dbReference type="RefSeq" id="WP_338747867.1">
    <property type="nucleotide sequence ID" value="NZ_CP144913.1"/>
</dbReference>
<dbReference type="Pfam" id="PF05016">
    <property type="entry name" value="ParE_toxin"/>
    <property type="match status" value="1"/>
</dbReference>
<keyword evidence="3" id="KW-1185">Reference proteome</keyword>
<protein>
    <submittedName>
        <fullName evidence="2">Type II toxin-antitoxin system RelE/ParE family toxin</fullName>
    </submittedName>
</protein>
<gene>
    <name evidence="2" type="ORF">V1351_09250</name>
</gene>